<feature type="compositionally biased region" description="Basic and acidic residues" evidence="1">
    <location>
        <begin position="47"/>
        <end position="57"/>
    </location>
</feature>
<dbReference type="InterPro" id="IPR058193">
    <property type="entry name" value="VanY/YodJ_core_dom"/>
</dbReference>
<dbReference type="EMBL" id="FOQE01000013">
    <property type="protein sequence ID" value="SFH69424.1"/>
    <property type="molecule type" value="Genomic_DNA"/>
</dbReference>
<gene>
    <name evidence="3" type="ORF">SAMN04489868_11316</name>
</gene>
<keyword evidence="3" id="KW-0121">Carboxypeptidase</keyword>
<dbReference type="Proteomes" id="UP000198668">
    <property type="component" value="Unassembled WGS sequence"/>
</dbReference>
<evidence type="ECO:0000313" key="4">
    <source>
        <dbReference type="Proteomes" id="UP000198668"/>
    </source>
</evidence>
<name>A0A1I3C4E9_9LACT</name>
<proteinExistence type="predicted"/>
<dbReference type="PROSITE" id="PS51257">
    <property type="entry name" value="PROKAR_LIPOPROTEIN"/>
    <property type="match status" value="1"/>
</dbReference>
<protein>
    <submittedName>
        <fullName evidence="3">D-alanyl-D-alanine carboxypeptidase</fullName>
    </submittedName>
</protein>
<dbReference type="GO" id="GO:0004180">
    <property type="term" value="F:carboxypeptidase activity"/>
    <property type="evidence" value="ECO:0007669"/>
    <property type="project" value="UniProtKB-KW"/>
</dbReference>
<dbReference type="AlphaFoldDB" id="A0A1I3C4E9"/>
<dbReference type="SUPFAM" id="SSF55166">
    <property type="entry name" value="Hedgehog/DD-peptidase"/>
    <property type="match status" value="1"/>
</dbReference>
<keyword evidence="3" id="KW-0645">Protease</keyword>
<evidence type="ECO:0000259" key="2">
    <source>
        <dbReference type="Pfam" id="PF02557"/>
    </source>
</evidence>
<dbReference type="GO" id="GO:0006508">
    <property type="term" value="P:proteolysis"/>
    <property type="evidence" value="ECO:0007669"/>
    <property type="project" value="InterPro"/>
</dbReference>
<dbReference type="OrthoDB" id="9792074at2"/>
<feature type="region of interest" description="Disordered" evidence="1">
    <location>
        <begin position="23"/>
        <end position="57"/>
    </location>
</feature>
<dbReference type="RefSeq" id="WP_047391779.1">
    <property type="nucleotide sequence ID" value="NZ_FOQE01000013.1"/>
</dbReference>
<keyword evidence="3" id="KW-0378">Hydrolase</keyword>
<dbReference type="PANTHER" id="PTHR34385">
    <property type="entry name" value="D-ALANYL-D-ALANINE CARBOXYPEPTIDASE"/>
    <property type="match status" value="1"/>
</dbReference>
<dbReference type="InterPro" id="IPR009045">
    <property type="entry name" value="Zn_M74/Hedgehog-like"/>
</dbReference>
<dbReference type="Gene3D" id="3.30.1380.10">
    <property type="match status" value="1"/>
</dbReference>
<dbReference type="PANTHER" id="PTHR34385:SF1">
    <property type="entry name" value="PEPTIDOGLYCAN L-ALANYL-D-GLUTAMATE ENDOPEPTIDASE CWLK"/>
    <property type="match status" value="1"/>
</dbReference>
<feature type="compositionally biased region" description="Low complexity" evidence="1">
    <location>
        <begin position="33"/>
        <end position="46"/>
    </location>
</feature>
<sequence length="263" mass="30051">MKLKWMIPLIATSVLAGCSQLEGTQQISDSSTKESVQSEAASSSSEMTKEEKEHQEMLAELPDVSTSDWNLILVNNWTPIDKDTEKGIPLKEVEEGKQMDERIVDAYQTWMKDAAKAGYSVYLASAYRSISHQETNYNNKIKHYMNEGYSKEEAVQRTEDYIAIPGGSEHHTGLALDMVDIDWINAGHGLDPEYDTQESQQWLVSTMADHGFILRFPKDKEKETGIKYESWHFRYVGKENAKYIEKHQLSLEEYIDLLKEAGK</sequence>
<accession>A0A1I3C4E9</accession>
<dbReference type="Pfam" id="PF02557">
    <property type="entry name" value="VanY"/>
    <property type="match status" value="1"/>
</dbReference>
<dbReference type="CDD" id="cd14852">
    <property type="entry name" value="LD-carboxypeptidase"/>
    <property type="match status" value="1"/>
</dbReference>
<evidence type="ECO:0000313" key="3">
    <source>
        <dbReference type="EMBL" id="SFH69424.1"/>
    </source>
</evidence>
<organism evidence="3 4">
    <name type="scientific">Pisciglobus halotolerans</name>
    <dbReference type="NCBI Taxonomy" id="745365"/>
    <lineage>
        <taxon>Bacteria</taxon>
        <taxon>Bacillati</taxon>
        <taxon>Bacillota</taxon>
        <taxon>Bacilli</taxon>
        <taxon>Lactobacillales</taxon>
        <taxon>Carnobacteriaceae</taxon>
    </lineage>
</organism>
<feature type="domain" description="D-alanyl-D-alanine carboxypeptidase-like core" evidence="2">
    <location>
        <begin position="97"/>
        <end position="238"/>
    </location>
</feature>
<reference evidence="3 4" key="1">
    <citation type="submission" date="2016-10" db="EMBL/GenBank/DDBJ databases">
        <authorList>
            <person name="de Groot N.N."/>
        </authorList>
    </citation>
    <scope>NUCLEOTIDE SEQUENCE [LARGE SCALE GENOMIC DNA]</scope>
    <source>
        <strain evidence="3 4">DSM 27630</strain>
    </source>
</reference>
<keyword evidence="4" id="KW-1185">Reference proteome</keyword>
<dbReference type="InterPro" id="IPR003709">
    <property type="entry name" value="VanY-like_core_dom"/>
</dbReference>
<dbReference type="InterPro" id="IPR052179">
    <property type="entry name" value="DD-CPase-like"/>
</dbReference>
<evidence type="ECO:0000256" key="1">
    <source>
        <dbReference type="SAM" id="MobiDB-lite"/>
    </source>
</evidence>